<dbReference type="AlphaFoldDB" id="A0A9W6Z0L1"/>
<comment type="caution">
    <text evidence="2">The sequence shown here is derived from an EMBL/GenBank/DDBJ whole genome shotgun (WGS) entry which is preliminary data.</text>
</comment>
<protein>
    <submittedName>
        <fullName evidence="2">Unnamed protein product</fullName>
    </submittedName>
</protein>
<feature type="compositionally biased region" description="Basic and acidic residues" evidence="1">
    <location>
        <begin position="158"/>
        <end position="168"/>
    </location>
</feature>
<evidence type="ECO:0000313" key="3">
    <source>
        <dbReference type="Proteomes" id="UP001165063"/>
    </source>
</evidence>
<feature type="region of interest" description="Disordered" evidence="1">
    <location>
        <begin position="158"/>
        <end position="184"/>
    </location>
</feature>
<feature type="compositionally biased region" description="Low complexity" evidence="1">
    <location>
        <begin position="277"/>
        <end position="293"/>
    </location>
</feature>
<gene>
    <name evidence="2" type="ORF">Amon01_000773000</name>
</gene>
<organism evidence="2 3">
    <name type="scientific">Ambrosiozyma monospora</name>
    <name type="common">Yeast</name>
    <name type="synonym">Endomycopsis monosporus</name>
    <dbReference type="NCBI Taxonomy" id="43982"/>
    <lineage>
        <taxon>Eukaryota</taxon>
        <taxon>Fungi</taxon>
        <taxon>Dikarya</taxon>
        <taxon>Ascomycota</taxon>
        <taxon>Saccharomycotina</taxon>
        <taxon>Pichiomycetes</taxon>
        <taxon>Pichiales</taxon>
        <taxon>Pichiaceae</taxon>
        <taxon>Ambrosiozyma</taxon>
    </lineage>
</organism>
<evidence type="ECO:0000313" key="2">
    <source>
        <dbReference type="EMBL" id="GMG55657.1"/>
    </source>
</evidence>
<feature type="region of interest" description="Disordered" evidence="1">
    <location>
        <begin position="259"/>
        <end position="311"/>
    </location>
</feature>
<feature type="compositionally biased region" description="Basic and acidic residues" evidence="1">
    <location>
        <begin position="259"/>
        <end position="269"/>
    </location>
</feature>
<sequence>MDFDDSLDDIPAVRVKRHLRQRQLQQQQSQHINYRESDDNEEEYDIDDNEDDDYTANTSITNRSSSRHRSSGISGNSVHSDHNDDAINKQKSRDEVDKTFVNSLAETNVSKNLEMLASTNYESKNRIRLFSHSSASPSLPDASSTDTTNVNEQVIKQEDQGLEPEQRLVEPQQQSEPDQAINNEGKNLPIELDYLDSPEDLENYQRLLTSEYSKLSRDFASSTTQRIDELIGLVDLTIDRTKQDYLSFKRRVENSKDNLEHRKAMVERARSKHIQLSSSNNNKNQSSSNNSNSRRIKTEVNDGSDSDYEPMSNPYSNIITPESLAKFRLPHLPQFPIFNSFFQDLMAPKYEYLQTLKTRSRMEMELVDSITAKECGIVELQLKRAIKENREHVRDKLVDDMRVLDQEFAFQQHRQWLLNPGSVNAAPPPSMTNRGNATGIAGHGGTIVVPPISAPVPGQFVPPAHSAHVSVPSGPSVPANHTPVNISPIPVGVPSLSSTPVPDPSTADPTETNVVVINDEPEVVVEPVGEKLLADDKRTKKLNHLFEDGNGLLSALANVVCAIDEKENPEYYTQIADGKKVKADWASEKYRRSREVPYDKSKYEHVIVID</sequence>
<keyword evidence="3" id="KW-1185">Reference proteome</keyword>
<feature type="compositionally biased region" description="Polar residues" evidence="1">
    <location>
        <begin position="171"/>
        <end position="184"/>
    </location>
</feature>
<proteinExistence type="predicted"/>
<dbReference type="EMBL" id="BSXU01006010">
    <property type="protein sequence ID" value="GMG55657.1"/>
    <property type="molecule type" value="Genomic_DNA"/>
</dbReference>
<feature type="compositionally biased region" description="Acidic residues" evidence="1">
    <location>
        <begin position="38"/>
        <end position="54"/>
    </location>
</feature>
<dbReference type="Proteomes" id="UP001165063">
    <property type="component" value="Unassembled WGS sequence"/>
</dbReference>
<accession>A0A9W6Z0L1</accession>
<reference evidence="2" key="1">
    <citation type="submission" date="2023-04" db="EMBL/GenBank/DDBJ databases">
        <title>Ambrosiozyma monospora NBRC 1965.</title>
        <authorList>
            <person name="Ichikawa N."/>
            <person name="Sato H."/>
            <person name="Tonouchi N."/>
        </authorList>
    </citation>
    <scope>NUCLEOTIDE SEQUENCE</scope>
    <source>
        <strain evidence="2">NBRC 1965</strain>
    </source>
</reference>
<name>A0A9W6Z0L1_AMBMO</name>
<feature type="compositionally biased region" description="Basic and acidic residues" evidence="1">
    <location>
        <begin position="79"/>
        <end position="95"/>
    </location>
</feature>
<feature type="compositionally biased region" description="Low complexity" evidence="1">
    <location>
        <begin position="22"/>
        <end position="31"/>
    </location>
</feature>
<evidence type="ECO:0000256" key="1">
    <source>
        <dbReference type="SAM" id="MobiDB-lite"/>
    </source>
</evidence>
<feature type="region of interest" description="Disordered" evidence="1">
    <location>
        <begin position="18"/>
        <end position="95"/>
    </location>
</feature>